<proteinExistence type="predicted"/>
<dbReference type="PANTHER" id="PTHR31973">
    <property type="entry name" value="POLYPROTEIN, PUTATIVE-RELATED"/>
    <property type="match status" value="1"/>
</dbReference>
<reference evidence="4 5" key="1">
    <citation type="journal article" date="2018" name="Mol. Plant">
        <title>The genome of Artemisia annua provides insight into the evolution of Asteraceae family and artemisinin biosynthesis.</title>
        <authorList>
            <person name="Shen Q."/>
            <person name="Zhang L."/>
            <person name="Liao Z."/>
            <person name="Wang S."/>
            <person name="Yan T."/>
            <person name="Shi P."/>
            <person name="Liu M."/>
            <person name="Fu X."/>
            <person name="Pan Q."/>
            <person name="Wang Y."/>
            <person name="Lv Z."/>
            <person name="Lu X."/>
            <person name="Zhang F."/>
            <person name="Jiang W."/>
            <person name="Ma Y."/>
            <person name="Chen M."/>
            <person name="Hao X."/>
            <person name="Li L."/>
            <person name="Tang Y."/>
            <person name="Lv G."/>
            <person name="Zhou Y."/>
            <person name="Sun X."/>
            <person name="Brodelius P.E."/>
            <person name="Rose J.K.C."/>
            <person name="Tang K."/>
        </authorList>
    </citation>
    <scope>NUCLEOTIDE SEQUENCE [LARGE SCALE GENOMIC DNA]</scope>
    <source>
        <strain evidence="5">cv. Huhao1</strain>
        <tissue evidence="4">Leaf</tissue>
    </source>
</reference>
<evidence type="ECO:0000259" key="2">
    <source>
        <dbReference type="Pfam" id="PF10551"/>
    </source>
</evidence>
<name>A0A2U1P782_ARTAN</name>
<feature type="region of interest" description="Disordered" evidence="1">
    <location>
        <begin position="1035"/>
        <end position="1121"/>
    </location>
</feature>
<dbReference type="EMBL" id="PKPP01001569">
    <property type="protein sequence ID" value="PWA81609.1"/>
    <property type="molecule type" value="Genomic_DNA"/>
</dbReference>
<feature type="region of interest" description="Disordered" evidence="1">
    <location>
        <begin position="859"/>
        <end position="896"/>
    </location>
</feature>
<feature type="domain" description="PB1-like" evidence="3">
    <location>
        <begin position="27"/>
        <end position="127"/>
    </location>
</feature>
<feature type="compositionally biased region" description="Polar residues" evidence="1">
    <location>
        <begin position="1091"/>
        <end position="1101"/>
    </location>
</feature>
<dbReference type="Pfam" id="PF10551">
    <property type="entry name" value="MULE"/>
    <property type="match status" value="1"/>
</dbReference>
<organism evidence="4 5">
    <name type="scientific">Artemisia annua</name>
    <name type="common">Sweet wormwood</name>
    <dbReference type="NCBI Taxonomy" id="35608"/>
    <lineage>
        <taxon>Eukaryota</taxon>
        <taxon>Viridiplantae</taxon>
        <taxon>Streptophyta</taxon>
        <taxon>Embryophyta</taxon>
        <taxon>Tracheophyta</taxon>
        <taxon>Spermatophyta</taxon>
        <taxon>Magnoliopsida</taxon>
        <taxon>eudicotyledons</taxon>
        <taxon>Gunneridae</taxon>
        <taxon>Pentapetalae</taxon>
        <taxon>asterids</taxon>
        <taxon>campanulids</taxon>
        <taxon>Asterales</taxon>
        <taxon>Asteraceae</taxon>
        <taxon>Asteroideae</taxon>
        <taxon>Anthemideae</taxon>
        <taxon>Artemisiinae</taxon>
        <taxon>Artemisia</taxon>
    </lineage>
</organism>
<dbReference type="OrthoDB" id="1918246at2759"/>
<evidence type="ECO:0000313" key="5">
    <source>
        <dbReference type="Proteomes" id="UP000245207"/>
    </source>
</evidence>
<dbReference type="Pfam" id="PF26130">
    <property type="entry name" value="PB1-like"/>
    <property type="match status" value="1"/>
</dbReference>
<protein>
    <submittedName>
        <fullName evidence="4">Uncharacterized protein</fullName>
    </submittedName>
</protein>
<feature type="region of interest" description="Disordered" evidence="1">
    <location>
        <begin position="459"/>
        <end position="512"/>
    </location>
</feature>
<gene>
    <name evidence="4" type="ORF">CTI12_AA185750</name>
</gene>
<evidence type="ECO:0000256" key="1">
    <source>
        <dbReference type="SAM" id="MobiDB-lite"/>
    </source>
</evidence>
<sequence length="1172" mass="130674">MVGTKMWSIRQSKDYFNVHELYANEPDLFSIKVHYGGKFTDRPDRTYEGGYSSFVDIVDVDEFSVHEMDAMVEELGNDGHSIMFYHFLIPTESLDNGLQPLAYDKDVLNMCKYVRLGHKLLNVYVEHGRTNRDLYYAFLISPNMKKRCVIEEIEEDVPKEPTTGVIKRLRLDLSNKKGLVEEQGQSNGCVAVEIASQTQISVVDNQLPSQIGDTSQVRIQEQGKGSGSGIAIDIPSEIGDSSQVRIPKQSQGSGVANELPSQTTNVPSQFVNEFYSSYDPYLGDDEFNPFDGLDEILPPVTNVQNDRVEVESDADTEVRVETVTDVRVETENEVRVESDTEVDGSGSEKDETDVVIEDDTDVDVSNNDDSDDSEYIVDKDNDVEEVAVDMENFRLNVDLEAEFHGCDSDNRVQDLDVDIDDVFDNDEFISGSENEDEFDKARKIKLKVRAQCFGQLPSLETSGLSAGQKDQVGPSASQKEQVGPSVGPSVAAGPTQPSGSTNKANKDKRSIDKIKVIKGGKPNCGKVDANKCPWVLHVSKVKGTETWKTKTYDVEHQCLQSRDILYATSREEECSEVRKFERIYVCLGPCKEGFKAGMRDILGLDGAFMKGPFPGQLLTAVGIDPNNGIYPLAYGIVETENLQSWKWFLTCLGDDLDLYRNSNFTFISDRQKDLLWKAATATTVPYFQIAMEELKAFSKPCYEWLVKIPPQHWARSHFSGRAKSDVLLNNMCEVFNGRLVDGRDKPIIGTLEYIREYLMRRIMTVNKVIASSNGPLTPTAEKLFDHIKKEASKKWELTGLPCKHAVAANWNMVQNRQVTGLPETWVHPCYRLKTWKQVYSFKIMPIRGPKMWPKCDVPSTIIPPVHKPQPGRPRKQRRKSTLEKSESMVKNNKLSRKGRTVTCDKCGCRGHNSRSCTGPRVGKTNKKRLNVAAGASGSNAAGVEVQIYRLKPVFAGTSQRSEPSVPVGASGSNVNKGKGIAVDVLGSKKKQPRKKHLPLYYHQYNQNKQLKSTIILNFNPNFSNKSSKPEIIEISSDSTSTSSDELMSPPPWNIPPGVKPNKIISRPMVEASNSNSTDSNSISSYQSTSSEEYQPVSSKKGTTARACKKVSRSVNPPGQDKHVATQSLLINGKRIQVLGLANETYEAIQEKRFGIKPFTPNADKGKGKRTME</sequence>
<feature type="compositionally biased region" description="Acidic residues" evidence="1">
    <location>
        <begin position="350"/>
        <end position="372"/>
    </location>
</feature>
<feature type="region of interest" description="Disordered" evidence="1">
    <location>
        <begin position="330"/>
        <end position="372"/>
    </location>
</feature>
<evidence type="ECO:0000313" key="4">
    <source>
        <dbReference type="EMBL" id="PWA81609.1"/>
    </source>
</evidence>
<dbReference type="AlphaFoldDB" id="A0A2U1P782"/>
<feature type="compositionally biased region" description="Low complexity" evidence="1">
    <location>
        <begin position="1072"/>
        <end position="1090"/>
    </location>
</feature>
<dbReference type="STRING" id="35608.A0A2U1P782"/>
<dbReference type="InterPro" id="IPR018289">
    <property type="entry name" value="MULE_transposase_dom"/>
</dbReference>
<feature type="compositionally biased region" description="Pro residues" evidence="1">
    <location>
        <begin position="1048"/>
        <end position="1058"/>
    </location>
</feature>
<feature type="domain" description="MULE transposase" evidence="2">
    <location>
        <begin position="602"/>
        <end position="674"/>
    </location>
</feature>
<dbReference type="InterPro" id="IPR058594">
    <property type="entry name" value="PB1-like_dom_pln"/>
</dbReference>
<dbReference type="PANTHER" id="PTHR31973:SF190">
    <property type="entry name" value="MULE TRANSPOSASE DOMAIN-CONTAINING PROTEIN"/>
    <property type="match status" value="1"/>
</dbReference>
<evidence type="ECO:0000259" key="3">
    <source>
        <dbReference type="Pfam" id="PF26130"/>
    </source>
</evidence>
<feature type="compositionally biased region" description="Low complexity" evidence="1">
    <location>
        <begin position="1035"/>
        <end position="1045"/>
    </location>
</feature>
<dbReference type="Proteomes" id="UP000245207">
    <property type="component" value="Unassembled WGS sequence"/>
</dbReference>
<comment type="caution">
    <text evidence="4">The sequence shown here is derived from an EMBL/GenBank/DDBJ whole genome shotgun (WGS) entry which is preliminary data.</text>
</comment>
<accession>A0A2U1P782</accession>
<keyword evidence="5" id="KW-1185">Reference proteome</keyword>